<dbReference type="Pfam" id="PF21980">
    <property type="entry name" value="MksE"/>
    <property type="match status" value="1"/>
</dbReference>
<evidence type="ECO:0000313" key="2">
    <source>
        <dbReference type="Proteomes" id="UP000701702"/>
    </source>
</evidence>
<evidence type="ECO:0000313" key="1">
    <source>
        <dbReference type="EMBL" id="CAG9165418.1"/>
    </source>
</evidence>
<comment type="caution">
    <text evidence="1">The sequence shown here is derived from an EMBL/GenBank/DDBJ whole genome shotgun (WGS) entry which is preliminary data.</text>
</comment>
<keyword evidence="2" id="KW-1185">Reference proteome</keyword>
<evidence type="ECO:0008006" key="3">
    <source>
        <dbReference type="Google" id="ProtNLM"/>
    </source>
</evidence>
<accession>A0ABM8WDL7</accession>
<dbReference type="Proteomes" id="UP000701702">
    <property type="component" value="Unassembled WGS sequence"/>
</dbReference>
<gene>
    <name evidence="1" type="ORF">LMG23994_00691</name>
</gene>
<dbReference type="RefSeq" id="WP_223999795.1">
    <property type="nucleotide sequence ID" value="NZ_CAJZAF010000003.1"/>
</dbReference>
<dbReference type="EMBL" id="CAJZAF010000003">
    <property type="protein sequence ID" value="CAG9165418.1"/>
    <property type="molecule type" value="Genomic_DNA"/>
</dbReference>
<organism evidence="1 2">
    <name type="scientific">Cupriavidus pinatubonensis</name>
    <dbReference type="NCBI Taxonomy" id="248026"/>
    <lineage>
        <taxon>Bacteria</taxon>
        <taxon>Pseudomonadati</taxon>
        <taxon>Pseudomonadota</taxon>
        <taxon>Betaproteobacteria</taxon>
        <taxon>Burkholderiales</taxon>
        <taxon>Burkholderiaceae</taxon>
        <taxon>Cupriavidus</taxon>
    </lineage>
</organism>
<sequence>MIAAVLKTLLSGRFICSVAYPTEYNYLSDPEALAKVEDVLGHLDFRLARTNPEDGAYYTAPKDVTTLSVTRLKEDLRRFRDVYGPAVMLLDLIRQTNSTEIALSPGDVIRLARMEELIIDSASLESQLNGLSHVIKGFNPRQSIRENFRKVLEQLRDEGYVILFNPQADIYKITGKIEHLYSVIEFISENEAIQADRIEDEVVEEQQTLGGMSDA</sequence>
<dbReference type="InterPro" id="IPR053841">
    <property type="entry name" value="MksE"/>
</dbReference>
<name>A0ABM8WDL7_9BURK</name>
<proteinExistence type="predicted"/>
<protein>
    <recommendedName>
        <fullName evidence="3">Chromosome partition protein MukE</fullName>
    </recommendedName>
</protein>
<reference evidence="1 2" key="1">
    <citation type="submission" date="2021-08" db="EMBL/GenBank/DDBJ databases">
        <authorList>
            <person name="Peeters C."/>
        </authorList>
    </citation>
    <scope>NUCLEOTIDE SEQUENCE [LARGE SCALE GENOMIC DNA]</scope>
    <source>
        <strain evidence="1 2">LMG 23994</strain>
    </source>
</reference>